<keyword evidence="3" id="KW-0328">Glycosyltransferase</keyword>
<dbReference type="AlphaFoldDB" id="A0A0F9BPC6"/>
<comment type="subcellular location">
    <subcellularLocation>
        <location evidence="1">Membrane</location>
        <topology evidence="1">Multi-pass membrane protein</topology>
    </subcellularLocation>
</comment>
<evidence type="ECO:0000256" key="8">
    <source>
        <dbReference type="ARBA" id="ARBA00022989"/>
    </source>
</evidence>
<keyword evidence="5 11" id="KW-0812">Transmembrane</keyword>
<evidence type="ECO:0000256" key="4">
    <source>
        <dbReference type="ARBA" id="ARBA00022679"/>
    </source>
</evidence>
<dbReference type="GO" id="GO:0005886">
    <property type="term" value="C:plasma membrane"/>
    <property type="evidence" value="ECO:0007669"/>
    <property type="project" value="TreeGrafter"/>
</dbReference>
<evidence type="ECO:0000256" key="2">
    <source>
        <dbReference type="ARBA" id="ARBA00022475"/>
    </source>
</evidence>
<dbReference type="GO" id="GO:0071555">
    <property type="term" value="P:cell wall organization"/>
    <property type="evidence" value="ECO:0007669"/>
    <property type="project" value="UniProtKB-KW"/>
</dbReference>
<feature type="transmembrane region" description="Helical" evidence="11">
    <location>
        <begin position="68"/>
        <end position="89"/>
    </location>
</feature>
<dbReference type="PANTHER" id="PTHR30474">
    <property type="entry name" value="CELL CYCLE PROTEIN"/>
    <property type="match status" value="1"/>
</dbReference>
<dbReference type="PROSITE" id="PS00428">
    <property type="entry name" value="FTSW_RODA_SPOVE"/>
    <property type="match status" value="1"/>
</dbReference>
<proteinExistence type="predicted"/>
<feature type="transmembrane region" description="Helical" evidence="11">
    <location>
        <begin position="155"/>
        <end position="172"/>
    </location>
</feature>
<name>A0A0F9BPC6_9ZZZZ</name>
<feature type="transmembrane region" description="Helical" evidence="11">
    <location>
        <begin position="300"/>
        <end position="325"/>
    </location>
</feature>
<dbReference type="GO" id="GO:0051301">
    <property type="term" value="P:cell division"/>
    <property type="evidence" value="ECO:0007669"/>
    <property type="project" value="InterPro"/>
</dbReference>
<dbReference type="GO" id="GO:0009252">
    <property type="term" value="P:peptidoglycan biosynthetic process"/>
    <property type="evidence" value="ECO:0007669"/>
    <property type="project" value="UniProtKB-KW"/>
</dbReference>
<dbReference type="Pfam" id="PF01098">
    <property type="entry name" value="FTSW_RODA_SPOVE"/>
    <property type="match status" value="1"/>
</dbReference>
<dbReference type="EMBL" id="LAZR01039959">
    <property type="protein sequence ID" value="KKL15717.1"/>
    <property type="molecule type" value="Genomic_DNA"/>
</dbReference>
<dbReference type="InterPro" id="IPR018365">
    <property type="entry name" value="Cell_cycle_FtsW-rel_CS"/>
</dbReference>
<keyword evidence="7" id="KW-0573">Peptidoglycan synthesis</keyword>
<keyword evidence="10" id="KW-0961">Cell wall biogenesis/degradation</keyword>
<dbReference type="GO" id="GO:0016757">
    <property type="term" value="F:glycosyltransferase activity"/>
    <property type="evidence" value="ECO:0007669"/>
    <property type="project" value="UniProtKB-KW"/>
</dbReference>
<dbReference type="GO" id="GO:0032153">
    <property type="term" value="C:cell division site"/>
    <property type="evidence" value="ECO:0007669"/>
    <property type="project" value="TreeGrafter"/>
</dbReference>
<feature type="transmembrane region" description="Helical" evidence="11">
    <location>
        <begin position="43"/>
        <end position="61"/>
    </location>
</feature>
<evidence type="ECO:0000256" key="11">
    <source>
        <dbReference type="SAM" id="Phobius"/>
    </source>
</evidence>
<evidence type="ECO:0000256" key="7">
    <source>
        <dbReference type="ARBA" id="ARBA00022984"/>
    </source>
</evidence>
<protein>
    <recommendedName>
        <fullName evidence="13">Rod shape-determining protein RodA</fullName>
    </recommendedName>
</protein>
<dbReference type="InterPro" id="IPR001182">
    <property type="entry name" value="FtsW/RodA"/>
</dbReference>
<evidence type="ECO:0000256" key="1">
    <source>
        <dbReference type="ARBA" id="ARBA00004141"/>
    </source>
</evidence>
<feature type="transmembrane region" description="Helical" evidence="11">
    <location>
        <begin position="12"/>
        <end position="31"/>
    </location>
</feature>
<gene>
    <name evidence="12" type="ORF">LCGC14_2502820</name>
</gene>
<dbReference type="GO" id="GO:0008360">
    <property type="term" value="P:regulation of cell shape"/>
    <property type="evidence" value="ECO:0007669"/>
    <property type="project" value="UniProtKB-KW"/>
</dbReference>
<evidence type="ECO:0000313" key="12">
    <source>
        <dbReference type="EMBL" id="KKL15717.1"/>
    </source>
</evidence>
<reference evidence="12" key="1">
    <citation type="journal article" date="2015" name="Nature">
        <title>Complex archaea that bridge the gap between prokaryotes and eukaryotes.</title>
        <authorList>
            <person name="Spang A."/>
            <person name="Saw J.H."/>
            <person name="Jorgensen S.L."/>
            <person name="Zaremba-Niedzwiedzka K."/>
            <person name="Martijn J."/>
            <person name="Lind A.E."/>
            <person name="van Eijk R."/>
            <person name="Schleper C."/>
            <person name="Guy L."/>
            <person name="Ettema T.J."/>
        </authorList>
    </citation>
    <scope>NUCLEOTIDE SEQUENCE</scope>
</reference>
<dbReference type="InterPro" id="IPR011923">
    <property type="entry name" value="RodA/MrdB"/>
</dbReference>
<dbReference type="GO" id="GO:0015648">
    <property type="term" value="F:lipid-linked peptidoglycan transporter activity"/>
    <property type="evidence" value="ECO:0007669"/>
    <property type="project" value="TreeGrafter"/>
</dbReference>
<feature type="transmembrane region" description="Helical" evidence="11">
    <location>
        <begin position="268"/>
        <end position="288"/>
    </location>
</feature>
<sequence length="342" mass="37179">MTDWQDRLRKVDVILLATTMSLVMFGLLVLYSIGDGSIKKQAVWVVVGLIVMTAAALFNYNTLRHYTLIIYSVNIFFLMVIAVMGKVALGAQRWIQIGAFSFQPSELSKIMVIITLGAYLAEKKGELHEWRDIMIAIAHIVPPLLLILFQPDLGTALVLIAIMGGMLVAAGIKPKHMAVLSVAAYLMVALAIRWHLLQAYQMKRLMVFINPSSDPLGSGYNLRQSMIAIGSGGIFGKGLFSGTQSRLDFLPAAVKHTDFIFAVVGEELGFIGAASVLALFFFIITRVMGIAVSARSHFGLMIAAGIGSMWIFQVLVNIGMTIGIMPVTGIPLPFMSYGGSSM</sequence>
<accession>A0A0F9BPC6</accession>
<organism evidence="12">
    <name type="scientific">marine sediment metagenome</name>
    <dbReference type="NCBI Taxonomy" id="412755"/>
    <lineage>
        <taxon>unclassified sequences</taxon>
        <taxon>metagenomes</taxon>
        <taxon>ecological metagenomes</taxon>
    </lineage>
</organism>
<evidence type="ECO:0000256" key="3">
    <source>
        <dbReference type="ARBA" id="ARBA00022676"/>
    </source>
</evidence>
<keyword evidence="8 11" id="KW-1133">Transmembrane helix</keyword>
<feature type="non-terminal residue" evidence="12">
    <location>
        <position position="342"/>
    </location>
</feature>
<evidence type="ECO:0000256" key="5">
    <source>
        <dbReference type="ARBA" id="ARBA00022692"/>
    </source>
</evidence>
<evidence type="ECO:0000256" key="10">
    <source>
        <dbReference type="ARBA" id="ARBA00023316"/>
    </source>
</evidence>
<comment type="caution">
    <text evidence="12">The sequence shown here is derived from an EMBL/GenBank/DDBJ whole genome shotgun (WGS) entry which is preliminary data.</text>
</comment>
<keyword evidence="6" id="KW-0133">Cell shape</keyword>
<dbReference type="NCBIfam" id="TIGR02210">
    <property type="entry name" value="rodA_shape"/>
    <property type="match status" value="1"/>
</dbReference>
<evidence type="ECO:0000256" key="6">
    <source>
        <dbReference type="ARBA" id="ARBA00022960"/>
    </source>
</evidence>
<evidence type="ECO:0000256" key="9">
    <source>
        <dbReference type="ARBA" id="ARBA00023136"/>
    </source>
</evidence>
<feature type="transmembrane region" description="Helical" evidence="11">
    <location>
        <begin position="179"/>
        <end position="196"/>
    </location>
</feature>
<keyword evidence="2" id="KW-1003">Cell membrane</keyword>
<keyword evidence="9 11" id="KW-0472">Membrane</keyword>
<keyword evidence="4" id="KW-0808">Transferase</keyword>
<dbReference type="PANTHER" id="PTHR30474:SF1">
    <property type="entry name" value="PEPTIDOGLYCAN GLYCOSYLTRANSFERASE MRDB"/>
    <property type="match status" value="1"/>
</dbReference>
<evidence type="ECO:0008006" key="13">
    <source>
        <dbReference type="Google" id="ProtNLM"/>
    </source>
</evidence>